<feature type="DNA-binding region" description="H-T-H motif" evidence="2">
    <location>
        <begin position="27"/>
        <end position="46"/>
    </location>
</feature>
<dbReference type="InterPro" id="IPR023772">
    <property type="entry name" value="DNA-bd_HTH_TetR-type_CS"/>
</dbReference>
<evidence type="ECO:0000313" key="4">
    <source>
        <dbReference type="EMBL" id="RJP73127.1"/>
    </source>
</evidence>
<keyword evidence="1 2" id="KW-0238">DNA-binding</keyword>
<feature type="domain" description="HTH tetR-type" evidence="3">
    <location>
        <begin position="4"/>
        <end position="64"/>
    </location>
</feature>
<gene>
    <name evidence="4" type="ORF">C4532_04960</name>
</gene>
<dbReference type="Proteomes" id="UP000285961">
    <property type="component" value="Unassembled WGS sequence"/>
</dbReference>
<dbReference type="AlphaFoldDB" id="A0A419F408"/>
<dbReference type="PROSITE" id="PS01081">
    <property type="entry name" value="HTH_TETR_1"/>
    <property type="match status" value="1"/>
</dbReference>
<evidence type="ECO:0000256" key="2">
    <source>
        <dbReference type="PROSITE-ProRule" id="PRU00335"/>
    </source>
</evidence>
<dbReference type="Pfam" id="PF00440">
    <property type="entry name" value="TetR_N"/>
    <property type="match status" value="1"/>
</dbReference>
<dbReference type="EMBL" id="QZKI01000032">
    <property type="protein sequence ID" value="RJP73127.1"/>
    <property type="molecule type" value="Genomic_DNA"/>
</dbReference>
<dbReference type="PRINTS" id="PR00455">
    <property type="entry name" value="HTHTETR"/>
</dbReference>
<protein>
    <submittedName>
        <fullName evidence="4">TetR/AcrR family transcriptional regulator</fullName>
    </submittedName>
</protein>
<comment type="caution">
    <text evidence="4">The sequence shown here is derived from an EMBL/GenBank/DDBJ whole genome shotgun (WGS) entry which is preliminary data.</text>
</comment>
<sequence length="195" mass="21626">MAREVTGRELLGAALEVFVEKGYHATTISDIVRAAGVTQGTFYLYFKNKADIFSALLEEYRTLIISGLFDVDVASVKTRDDWLRLSDRIAGFLLDHIKTHGEFMRLFIAETTTIGSCFVDEANAFSSGIMREICRLIEHGICLNLLRDIDVEAVALSAFGALKEVVRQSCFDEGTASAEALIPRVIRSQAELLLK</sequence>
<evidence type="ECO:0000259" key="3">
    <source>
        <dbReference type="PROSITE" id="PS50977"/>
    </source>
</evidence>
<dbReference type="SUPFAM" id="SSF46689">
    <property type="entry name" value="Homeodomain-like"/>
    <property type="match status" value="1"/>
</dbReference>
<name>A0A419F408_9BACT</name>
<dbReference type="PANTHER" id="PTHR43479">
    <property type="entry name" value="ACREF/ENVCD OPERON REPRESSOR-RELATED"/>
    <property type="match status" value="1"/>
</dbReference>
<dbReference type="Gene3D" id="1.10.357.10">
    <property type="entry name" value="Tetracycline Repressor, domain 2"/>
    <property type="match status" value="1"/>
</dbReference>
<proteinExistence type="predicted"/>
<evidence type="ECO:0000313" key="5">
    <source>
        <dbReference type="Proteomes" id="UP000285961"/>
    </source>
</evidence>
<dbReference type="SUPFAM" id="SSF48498">
    <property type="entry name" value="Tetracyclin repressor-like, C-terminal domain"/>
    <property type="match status" value="1"/>
</dbReference>
<dbReference type="PROSITE" id="PS50977">
    <property type="entry name" value="HTH_TETR_2"/>
    <property type="match status" value="1"/>
</dbReference>
<organism evidence="4 5">
    <name type="scientific">Candidatus Abyssobacteria bacterium SURF_17</name>
    <dbReference type="NCBI Taxonomy" id="2093361"/>
    <lineage>
        <taxon>Bacteria</taxon>
        <taxon>Pseudomonadati</taxon>
        <taxon>Candidatus Hydrogenedentota</taxon>
        <taxon>Candidatus Abyssobacteria</taxon>
    </lineage>
</organism>
<evidence type="ECO:0000256" key="1">
    <source>
        <dbReference type="ARBA" id="ARBA00023125"/>
    </source>
</evidence>
<dbReference type="InterPro" id="IPR036271">
    <property type="entry name" value="Tet_transcr_reg_TetR-rel_C_sf"/>
</dbReference>
<dbReference type="GO" id="GO:0003677">
    <property type="term" value="F:DNA binding"/>
    <property type="evidence" value="ECO:0007669"/>
    <property type="project" value="UniProtKB-UniRule"/>
</dbReference>
<reference evidence="4 5" key="1">
    <citation type="journal article" date="2017" name="ISME J.">
        <title>Energy and carbon metabolisms in a deep terrestrial subsurface fluid microbial community.</title>
        <authorList>
            <person name="Momper L."/>
            <person name="Jungbluth S.P."/>
            <person name="Lee M.D."/>
            <person name="Amend J.P."/>
        </authorList>
    </citation>
    <scope>NUCLEOTIDE SEQUENCE [LARGE SCALE GENOMIC DNA]</scope>
    <source>
        <strain evidence="4">SURF_17</strain>
    </source>
</reference>
<dbReference type="PANTHER" id="PTHR43479:SF11">
    <property type="entry name" value="ACREF_ENVCD OPERON REPRESSOR-RELATED"/>
    <property type="match status" value="1"/>
</dbReference>
<dbReference type="InterPro" id="IPR050624">
    <property type="entry name" value="HTH-type_Tx_Regulator"/>
</dbReference>
<accession>A0A419F408</accession>
<dbReference type="InterPro" id="IPR001647">
    <property type="entry name" value="HTH_TetR"/>
</dbReference>
<dbReference type="InterPro" id="IPR009057">
    <property type="entry name" value="Homeodomain-like_sf"/>
</dbReference>